<protein>
    <submittedName>
        <fullName evidence="1">Uncharacterized protein</fullName>
    </submittedName>
</protein>
<dbReference type="Proteomes" id="UP000663918">
    <property type="component" value="Chromosome"/>
</dbReference>
<sequence length="185" mass="20563">MTQSDTPAKPASRTPPEIWAAARDDYLAGDSAPVVAERHGLSLRSFQRRAGVEGWRRADVEVLSPGDAPIWARGLTKAQLIDLHPELADIEAARAEEMFQLLFEPSAVELRRFAFRRAAELAATDSPRQALIWMRLVQMLDRPGDRIDRENSVFTPVDHLRSAFLRRMGEDFGTAEEPAGPSSDG</sequence>
<proteinExistence type="predicted"/>
<dbReference type="EMBL" id="CP062222">
    <property type="protein sequence ID" value="QTC91071.1"/>
    <property type="molecule type" value="Genomic_DNA"/>
</dbReference>
<name>A0A975C4C6_9CAUL</name>
<gene>
    <name evidence="1" type="ORF">IFJ75_17935</name>
</gene>
<accession>A0A975C4C6</accession>
<dbReference type="RefSeq" id="WP_207870062.1">
    <property type="nucleotide sequence ID" value="NZ_CP062222.1"/>
</dbReference>
<keyword evidence="2" id="KW-1185">Reference proteome</keyword>
<evidence type="ECO:0000313" key="1">
    <source>
        <dbReference type="EMBL" id="QTC91071.1"/>
    </source>
</evidence>
<dbReference type="AlphaFoldDB" id="A0A975C4C6"/>
<organism evidence="1 2">
    <name type="scientific">Brevundimonas goettingensis</name>
    <dbReference type="NCBI Taxonomy" id="2774190"/>
    <lineage>
        <taxon>Bacteria</taxon>
        <taxon>Pseudomonadati</taxon>
        <taxon>Pseudomonadota</taxon>
        <taxon>Alphaproteobacteria</taxon>
        <taxon>Caulobacterales</taxon>
        <taxon>Caulobacteraceae</taxon>
        <taxon>Brevundimonas</taxon>
    </lineage>
</organism>
<evidence type="ECO:0000313" key="2">
    <source>
        <dbReference type="Proteomes" id="UP000663918"/>
    </source>
</evidence>
<dbReference type="KEGG" id="bgoe:IFJ75_17935"/>
<reference evidence="1" key="1">
    <citation type="submission" date="2020-09" db="EMBL/GenBank/DDBJ databases">
        <title>Brevundimonas sp. LVF2 isolated from a puddle in Goettingen, Germany.</title>
        <authorList>
            <person name="Friedrich I."/>
            <person name="Klassen A."/>
            <person name="Hannes N."/>
            <person name="Schneider D."/>
            <person name="Hertel R."/>
            <person name="Daniel R."/>
        </authorList>
    </citation>
    <scope>NUCLEOTIDE SEQUENCE</scope>
    <source>
        <strain evidence="1">LVF2</strain>
    </source>
</reference>